<dbReference type="InterPro" id="IPR008007">
    <property type="entry name" value="Peptidase_M42"/>
</dbReference>
<evidence type="ECO:0000256" key="2">
    <source>
        <dbReference type="ARBA" id="ARBA00022438"/>
    </source>
</evidence>
<proteinExistence type="inferred from homology"/>
<organism evidence="6">
    <name type="scientific">bioreactor metagenome</name>
    <dbReference type="NCBI Taxonomy" id="1076179"/>
    <lineage>
        <taxon>unclassified sequences</taxon>
        <taxon>metagenomes</taxon>
        <taxon>ecological metagenomes</taxon>
    </lineage>
</organism>
<keyword evidence="2 6" id="KW-0031">Aminopeptidase</keyword>
<evidence type="ECO:0000313" key="6">
    <source>
        <dbReference type="EMBL" id="MPN02387.1"/>
    </source>
</evidence>
<dbReference type="PANTHER" id="PTHR32481:SF5">
    <property type="entry name" value="ENDOGLUCANASE"/>
    <property type="match status" value="1"/>
</dbReference>
<dbReference type="Gene3D" id="3.40.630.10">
    <property type="entry name" value="Zn peptidases"/>
    <property type="match status" value="1"/>
</dbReference>
<dbReference type="EMBL" id="VSSQ01048330">
    <property type="protein sequence ID" value="MPN02387.1"/>
    <property type="molecule type" value="Genomic_DNA"/>
</dbReference>
<dbReference type="Gene3D" id="2.40.30.40">
    <property type="entry name" value="Peptidase M42, domain 2"/>
    <property type="match status" value="1"/>
</dbReference>
<dbReference type="InterPro" id="IPR023367">
    <property type="entry name" value="Peptidase_M42_dom2"/>
</dbReference>
<evidence type="ECO:0000256" key="3">
    <source>
        <dbReference type="ARBA" id="ARBA00022670"/>
    </source>
</evidence>
<keyword evidence="3" id="KW-0645">Protease</keyword>
<dbReference type="Pfam" id="PF05343">
    <property type="entry name" value="Peptidase_M42"/>
    <property type="match status" value="1"/>
</dbReference>
<gene>
    <name evidence="6" type="primary">ysdC_44</name>
    <name evidence="6" type="ORF">SDC9_149603</name>
</gene>
<protein>
    <submittedName>
        <fullName evidence="6">Putative aminopeptidase YsdC</fullName>
        <ecNumber evidence="6">3.4.11.-</ecNumber>
    </submittedName>
</protein>
<dbReference type="SUPFAM" id="SSF53187">
    <property type="entry name" value="Zn-dependent exopeptidases"/>
    <property type="match status" value="1"/>
</dbReference>
<dbReference type="GO" id="GO:0004177">
    <property type="term" value="F:aminopeptidase activity"/>
    <property type="evidence" value="ECO:0007669"/>
    <property type="project" value="UniProtKB-KW"/>
</dbReference>
<sequence>MDEVGLLVTYITDDGFLKFSKVGGIQTKVLLGRTVKIGKVVGVIGVKPIHLLDSDKKTDIPETDELYIDIGTDCKEDAEKLVSIGDPVTFDSAYFEFGQDKIKSKAIDDRLGCAMMLKMIKEPLTYDAVFTFVVQEEIGCRGAGVAANRVQPDYAIVLESTTASDIAGVENEKRVCLLGDGPVVTFMDKATVYSKKLYDRAFSLAKTNHIPIQTKTVVAGGNDAGVIHKSGIGVKTIAVSVPCRYLHSPSCVIDKNDAEKMYELTKLIFEDFANDCLD</sequence>
<dbReference type="AlphaFoldDB" id="A0A645EKT3"/>
<reference evidence="6" key="1">
    <citation type="submission" date="2019-08" db="EMBL/GenBank/DDBJ databases">
        <authorList>
            <person name="Kucharzyk K."/>
            <person name="Murdoch R.W."/>
            <person name="Higgins S."/>
            <person name="Loffler F."/>
        </authorList>
    </citation>
    <scope>NUCLEOTIDE SEQUENCE</scope>
</reference>
<keyword evidence="4" id="KW-0479">Metal-binding</keyword>
<evidence type="ECO:0000256" key="1">
    <source>
        <dbReference type="ARBA" id="ARBA00006272"/>
    </source>
</evidence>
<keyword evidence="5 6" id="KW-0378">Hydrolase</keyword>
<dbReference type="InterPro" id="IPR051464">
    <property type="entry name" value="Peptidase_M42_aminopept"/>
</dbReference>
<comment type="caution">
    <text evidence="6">The sequence shown here is derived from an EMBL/GenBank/DDBJ whole genome shotgun (WGS) entry which is preliminary data.</text>
</comment>
<dbReference type="EC" id="3.4.11.-" evidence="6"/>
<dbReference type="SUPFAM" id="SSF101821">
    <property type="entry name" value="Aminopeptidase/glucanase lid domain"/>
    <property type="match status" value="1"/>
</dbReference>
<dbReference type="GO" id="GO:0006508">
    <property type="term" value="P:proteolysis"/>
    <property type="evidence" value="ECO:0007669"/>
    <property type="project" value="UniProtKB-KW"/>
</dbReference>
<dbReference type="GO" id="GO:0046872">
    <property type="term" value="F:metal ion binding"/>
    <property type="evidence" value="ECO:0007669"/>
    <property type="project" value="UniProtKB-KW"/>
</dbReference>
<comment type="similarity">
    <text evidence="1">Belongs to the peptidase M42 family.</text>
</comment>
<accession>A0A645EKT3</accession>
<evidence type="ECO:0000256" key="4">
    <source>
        <dbReference type="ARBA" id="ARBA00022723"/>
    </source>
</evidence>
<dbReference type="PANTHER" id="PTHR32481">
    <property type="entry name" value="AMINOPEPTIDASE"/>
    <property type="match status" value="1"/>
</dbReference>
<name>A0A645EKT3_9ZZZZ</name>
<evidence type="ECO:0000256" key="5">
    <source>
        <dbReference type="ARBA" id="ARBA00022801"/>
    </source>
</evidence>